<name>A0A6J0NVL5_RAPSA</name>
<sequence>MDHLERFEDLISAIKENGVSTLYLLCKLFKYSLVGEALQWLKQLPPGSITSWANIKNAFLRNFFDETGAEDLRSKIATLAHEPTEFFRNCWVRFRSYQRECPHHEFNQVQLLSTFFRGLDLAYKTTLDTASEGNFNTRNPEEVVRLIENLASSNSTKNTDYERRKSATTLGKEHMDDVSFAEDVEAVETDEERYVEEDVNYISGTGFQRSGNQSGNMNLYGNSQRSNYRQNSQYQKPYNNNNKSLNNYFYQNPAPPTQERKIEAMLDQVLEGQQRLTVKFNEKINYAYTNLNAKFNTFSAHVRKLETQVIQI</sequence>
<dbReference type="InterPro" id="IPR005162">
    <property type="entry name" value="Retrotrans_gag_dom"/>
</dbReference>
<reference evidence="4" key="2">
    <citation type="submission" date="2025-08" db="UniProtKB">
        <authorList>
            <consortium name="RefSeq"/>
        </authorList>
    </citation>
    <scope>IDENTIFICATION</scope>
    <source>
        <tissue evidence="4">Leaf</tissue>
    </source>
</reference>
<dbReference type="RefSeq" id="XP_018487793.1">
    <property type="nucleotide sequence ID" value="XM_018632291.1"/>
</dbReference>
<evidence type="ECO:0000259" key="2">
    <source>
        <dbReference type="Pfam" id="PF03732"/>
    </source>
</evidence>
<feature type="region of interest" description="Disordered" evidence="1">
    <location>
        <begin position="205"/>
        <end position="224"/>
    </location>
</feature>
<dbReference type="Pfam" id="PF03732">
    <property type="entry name" value="Retrotrans_gag"/>
    <property type="match status" value="1"/>
</dbReference>
<feature type="domain" description="Retrotransposon gag" evidence="2">
    <location>
        <begin position="27"/>
        <end position="120"/>
    </location>
</feature>
<keyword evidence="3" id="KW-1185">Reference proteome</keyword>
<evidence type="ECO:0000313" key="3">
    <source>
        <dbReference type="Proteomes" id="UP000504610"/>
    </source>
</evidence>
<dbReference type="GeneID" id="108858346"/>
<dbReference type="PANTHER" id="PTHR33223">
    <property type="entry name" value="CCHC-TYPE DOMAIN-CONTAINING PROTEIN"/>
    <property type="match status" value="1"/>
</dbReference>
<evidence type="ECO:0000313" key="4">
    <source>
        <dbReference type="RefSeq" id="XP_018487793.1"/>
    </source>
</evidence>
<protein>
    <submittedName>
        <fullName evidence="4">Uncharacterized protein LOC108858346</fullName>
    </submittedName>
</protein>
<gene>
    <name evidence="4" type="primary">LOC108858346</name>
</gene>
<dbReference type="KEGG" id="rsz:108858346"/>
<dbReference type="PANTHER" id="PTHR33223:SF11">
    <property type="entry name" value="ELEMENT PROTEIN, PUTATIVE-RELATED"/>
    <property type="match status" value="1"/>
</dbReference>
<dbReference type="Proteomes" id="UP000504610">
    <property type="component" value="Chromosome 5"/>
</dbReference>
<dbReference type="AlphaFoldDB" id="A0A6J0NVL5"/>
<dbReference type="OrthoDB" id="1064227at2759"/>
<accession>A0A6J0NVL5</accession>
<organism evidence="3 4">
    <name type="scientific">Raphanus sativus</name>
    <name type="common">Radish</name>
    <name type="synonym">Raphanus raphanistrum var. sativus</name>
    <dbReference type="NCBI Taxonomy" id="3726"/>
    <lineage>
        <taxon>Eukaryota</taxon>
        <taxon>Viridiplantae</taxon>
        <taxon>Streptophyta</taxon>
        <taxon>Embryophyta</taxon>
        <taxon>Tracheophyta</taxon>
        <taxon>Spermatophyta</taxon>
        <taxon>Magnoliopsida</taxon>
        <taxon>eudicotyledons</taxon>
        <taxon>Gunneridae</taxon>
        <taxon>Pentapetalae</taxon>
        <taxon>rosids</taxon>
        <taxon>malvids</taxon>
        <taxon>Brassicales</taxon>
        <taxon>Brassicaceae</taxon>
        <taxon>Brassiceae</taxon>
        <taxon>Raphanus</taxon>
    </lineage>
</organism>
<evidence type="ECO:0000256" key="1">
    <source>
        <dbReference type="SAM" id="MobiDB-lite"/>
    </source>
</evidence>
<reference evidence="3" key="1">
    <citation type="journal article" date="2019" name="Database">
        <title>The radish genome database (RadishGD): an integrated information resource for radish genomics.</title>
        <authorList>
            <person name="Yu H.J."/>
            <person name="Baek S."/>
            <person name="Lee Y.J."/>
            <person name="Cho A."/>
            <person name="Mun J.H."/>
        </authorList>
    </citation>
    <scope>NUCLEOTIDE SEQUENCE [LARGE SCALE GENOMIC DNA]</scope>
    <source>
        <strain evidence="3">cv. WK10039</strain>
    </source>
</reference>
<proteinExistence type="predicted"/>